<evidence type="ECO:0000256" key="3">
    <source>
        <dbReference type="PIRSR" id="PIRSR000390-2"/>
    </source>
</evidence>
<dbReference type="SUPFAM" id="SSF53383">
    <property type="entry name" value="PLP-dependent transferases"/>
    <property type="match status" value="1"/>
</dbReference>
<keyword evidence="3 4" id="KW-0663">Pyridoxal phosphate</keyword>
<dbReference type="PANTHER" id="PTHR30244:SF34">
    <property type="entry name" value="DTDP-4-AMINO-4,6-DIDEOXYGALACTOSE TRANSAMINASE"/>
    <property type="match status" value="1"/>
</dbReference>
<dbReference type="Gene3D" id="3.90.1150.10">
    <property type="entry name" value="Aspartate Aminotransferase, domain 1"/>
    <property type="match status" value="1"/>
</dbReference>
<evidence type="ECO:0000313" key="5">
    <source>
        <dbReference type="EMBL" id="EMS79612.1"/>
    </source>
</evidence>
<evidence type="ECO:0000313" key="6">
    <source>
        <dbReference type="Proteomes" id="UP000014216"/>
    </source>
</evidence>
<accession>S0G559</accession>
<dbReference type="InterPro" id="IPR000653">
    <property type="entry name" value="DegT/StrS_aminotransferase"/>
</dbReference>
<dbReference type="EC" id="2.6.1.50" evidence="5"/>
<dbReference type="GO" id="GO:0030170">
    <property type="term" value="F:pyridoxal phosphate binding"/>
    <property type="evidence" value="ECO:0007669"/>
    <property type="project" value="TreeGrafter"/>
</dbReference>
<comment type="similarity">
    <text evidence="1 4">Belongs to the DegT/DnrJ/EryC1 family.</text>
</comment>
<dbReference type="OrthoDB" id="9771070at2"/>
<feature type="modified residue" description="N6-(pyridoxal phosphate)lysine" evidence="3">
    <location>
        <position position="186"/>
    </location>
</feature>
<dbReference type="GO" id="GO:0000271">
    <property type="term" value="P:polysaccharide biosynthetic process"/>
    <property type="evidence" value="ECO:0007669"/>
    <property type="project" value="TreeGrafter"/>
</dbReference>
<dbReference type="PATRIC" id="fig|1286635.3.peg.2199"/>
<comment type="caution">
    <text evidence="5">The sequence shown here is derived from an EMBL/GenBank/DDBJ whole genome shotgun (WGS) entry which is preliminary data.</text>
</comment>
<organism evidence="5 6">
    <name type="scientific">Desulfotignum phosphitoxidans DSM 13687</name>
    <dbReference type="NCBI Taxonomy" id="1286635"/>
    <lineage>
        <taxon>Bacteria</taxon>
        <taxon>Pseudomonadati</taxon>
        <taxon>Thermodesulfobacteriota</taxon>
        <taxon>Desulfobacteria</taxon>
        <taxon>Desulfobacterales</taxon>
        <taxon>Desulfobacteraceae</taxon>
        <taxon>Desulfotignum</taxon>
    </lineage>
</organism>
<dbReference type="RefSeq" id="WP_006965855.1">
    <property type="nucleotide sequence ID" value="NZ_APJX01000004.1"/>
</dbReference>
<reference evidence="5 6" key="1">
    <citation type="journal article" date="2013" name="Genome Announc.">
        <title>Draft Genome Sequence of Desulfotignum phosphitoxidans DSM 13687 Strain FiPS-3.</title>
        <authorList>
            <person name="Poehlein A."/>
            <person name="Daniel R."/>
            <person name="Simeonova D.D."/>
        </authorList>
    </citation>
    <scope>NUCLEOTIDE SEQUENCE [LARGE SCALE GENOMIC DNA]</scope>
    <source>
        <strain evidence="5 6">DSM 13687</strain>
    </source>
</reference>
<keyword evidence="5" id="KW-0808">Transferase</keyword>
<keyword evidence="5" id="KW-0032">Aminotransferase</keyword>
<dbReference type="Gene3D" id="3.40.640.10">
    <property type="entry name" value="Type I PLP-dependent aspartate aminotransferase-like (Major domain)"/>
    <property type="match status" value="1"/>
</dbReference>
<proteinExistence type="inferred from homology"/>
<name>S0G559_9BACT</name>
<evidence type="ECO:0000256" key="1">
    <source>
        <dbReference type="ARBA" id="ARBA00037999"/>
    </source>
</evidence>
<dbReference type="InterPro" id="IPR015424">
    <property type="entry name" value="PyrdxlP-dep_Trfase"/>
</dbReference>
<evidence type="ECO:0000256" key="2">
    <source>
        <dbReference type="PIRSR" id="PIRSR000390-1"/>
    </source>
</evidence>
<dbReference type="InterPro" id="IPR015421">
    <property type="entry name" value="PyrdxlP-dep_Trfase_major"/>
</dbReference>
<feature type="active site" description="Proton acceptor" evidence="2">
    <location>
        <position position="186"/>
    </location>
</feature>
<dbReference type="AlphaFoldDB" id="S0G559"/>
<dbReference type="CDD" id="cd00616">
    <property type="entry name" value="AHBA_syn"/>
    <property type="match status" value="1"/>
</dbReference>
<dbReference type="Pfam" id="PF01041">
    <property type="entry name" value="DegT_DnrJ_EryC1"/>
    <property type="match status" value="1"/>
</dbReference>
<dbReference type="PIRSF" id="PIRSF000390">
    <property type="entry name" value="PLP_StrS"/>
    <property type="match status" value="1"/>
</dbReference>
<dbReference type="GO" id="GO:0047310">
    <property type="term" value="F:glutamine-scyllo-inositol transaminase activity"/>
    <property type="evidence" value="ECO:0007669"/>
    <property type="project" value="UniProtKB-EC"/>
</dbReference>
<gene>
    <name evidence="5" type="primary">kanB</name>
    <name evidence="5" type="ORF">Dpo_4c01630</name>
</gene>
<protein>
    <submittedName>
        <fullName evidence="5">L-glutamine:2-deoxy-scyllo-inosose aminotransferase KanB</fullName>
        <ecNumber evidence="5">2.6.1.50</ecNumber>
    </submittedName>
</protein>
<sequence>MPGFELFGDKERKEVTDVLSTGVLMRYGFDGARNGHYKALEFEKTLCDITGSAHSHLCSSGTAALSTAMAACGIGSKDEVIVPPFTFVATFEAVLQAGAVPVFGEIDDTLCLNPDRLDAVLTPKTKAVVPVHMCGAMARIDEIKKFCDRNGLILLEDACQSLGATFQGKHLGCFGKAGCFSFDAVKTVTCGEGGAVITDDQTVYDICHQYADHGHDHLGGPDRGADDHPILGTNYRISELNAAVGLAQLRKLDQILTIQRRNKQILKHAMKNLPGITFRHLPDPSGDSATFLSFMLPTEDKARRAAENLAANNVPCPYWYDNNWHYFKKWHHLKQMAGAAPMPAQLCGNLPDYTRVNLPESDAVMKRTLSMQIMLSWTDPDLEKRVAAIEKALTNI</sequence>
<evidence type="ECO:0000256" key="4">
    <source>
        <dbReference type="RuleBase" id="RU004508"/>
    </source>
</evidence>
<dbReference type="InterPro" id="IPR015422">
    <property type="entry name" value="PyrdxlP-dep_Trfase_small"/>
</dbReference>
<dbReference type="EMBL" id="APJX01000004">
    <property type="protein sequence ID" value="EMS79612.1"/>
    <property type="molecule type" value="Genomic_DNA"/>
</dbReference>
<dbReference type="PANTHER" id="PTHR30244">
    <property type="entry name" value="TRANSAMINASE"/>
    <property type="match status" value="1"/>
</dbReference>
<keyword evidence="6" id="KW-1185">Reference proteome</keyword>
<dbReference type="Proteomes" id="UP000014216">
    <property type="component" value="Unassembled WGS sequence"/>
</dbReference>